<keyword evidence="5" id="KW-0963">Cytoplasm</keyword>
<dbReference type="GO" id="GO:0000502">
    <property type="term" value="C:proteasome complex"/>
    <property type="evidence" value="ECO:0007669"/>
    <property type="project" value="UniProtKB-KW"/>
</dbReference>
<dbReference type="InterPro" id="IPR021625">
    <property type="entry name" value="PI31_Prot_N"/>
</dbReference>
<comment type="subcellular location">
    <subcellularLocation>
        <location evidence="2">Cytoplasm</location>
    </subcellularLocation>
    <subcellularLocation>
        <location evidence="1">Endoplasmic reticulum</location>
    </subcellularLocation>
</comment>
<protein>
    <submittedName>
        <fullName evidence="14">Uncharacterized protein</fullName>
    </submittedName>
</protein>
<comment type="similarity">
    <text evidence="3">Belongs to the proteasome inhibitor PI31 family.</text>
</comment>
<proteinExistence type="inferred from homology"/>
<accession>A0A2S5BFK5</accession>
<evidence type="ECO:0000259" key="13">
    <source>
        <dbReference type="Pfam" id="PF11566"/>
    </source>
</evidence>
<dbReference type="GO" id="GO:0005783">
    <property type="term" value="C:endoplasmic reticulum"/>
    <property type="evidence" value="ECO:0007669"/>
    <property type="project" value="UniProtKB-SubCell"/>
</dbReference>
<comment type="function">
    <text evidence="10">Plays an important role in control of proteasome function. Inhibits the hydrolysis of protein and peptide substrates by the 20S proteasome. Also inhibits the activation of the proteasome by the proteasome regulatory proteins PA700 and PA28.</text>
</comment>
<evidence type="ECO:0000256" key="3">
    <source>
        <dbReference type="ARBA" id="ARBA00006405"/>
    </source>
</evidence>
<evidence type="ECO:0000256" key="7">
    <source>
        <dbReference type="ARBA" id="ARBA00022824"/>
    </source>
</evidence>
<evidence type="ECO:0000256" key="10">
    <source>
        <dbReference type="ARBA" id="ARBA00024805"/>
    </source>
</evidence>
<gene>
    <name evidence="14" type="ORF">BMF94_1443</name>
</gene>
<dbReference type="AlphaFoldDB" id="A0A2S5BFK5"/>
<reference evidence="14 15" key="1">
    <citation type="journal article" date="2018" name="Front. Microbiol.">
        <title>Prospects for Fungal Bioremediation of Acidic Radioactive Waste Sites: Characterization and Genome Sequence of Rhodotorula taiwanensis MD1149.</title>
        <authorList>
            <person name="Tkavc R."/>
            <person name="Matrosova V.Y."/>
            <person name="Grichenko O.E."/>
            <person name="Gostincar C."/>
            <person name="Volpe R.P."/>
            <person name="Klimenkova P."/>
            <person name="Gaidamakova E.K."/>
            <person name="Zhou C.E."/>
            <person name="Stewart B.J."/>
            <person name="Lyman M.G."/>
            <person name="Malfatti S.A."/>
            <person name="Rubinfeld B."/>
            <person name="Courtot M."/>
            <person name="Singh J."/>
            <person name="Dalgard C.L."/>
            <person name="Hamilton T."/>
            <person name="Frey K.G."/>
            <person name="Gunde-Cimerman N."/>
            <person name="Dugan L."/>
            <person name="Daly M.J."/>
        </authorList>
    </citation>
    <scope>NUCLEOTIDE SEQUENCE [LARGE SCALE GENOMIC DNA]</scope>
    <source>
        <strain evidence="14 15">MD1149</strain>
    </source>
</reference>
<dbReference type="GO" id="GO:0043161">
    <property type="term" value="P:proteasome-mediated ubiquitin-dependent protein catabolic process"/>
    <property type="evidence" value="ECO:0007669"/>
    <property type="project" value="InterPro"/>
</dbReference>
<feature type="domain" description="PI31 proteasome regulator N-terminal" evidence="13">
    <location>
        <begin position="22"/>
        <end position="157"/>
    </location>
</feature>
<evidence type="ECO:0000256" key="1">
    <source>
        <dbReference type="ARBA" id="ARBA00004240"/>
    </source>
</evidence>
<dbReference type="PANTHER" id="PTHR13266">
    <property type="entry name" value="PROTEASOME INHIBITOR"/>
    <property type="match status" value="1"/>
</dbReference>
<dbReference type="STRING" id="741276.A0A2S5BFK5"/>
<comment type="caution">
    <text evidence="14">The sequence shown here is derived from an EMBL/GenBank/DDBJ whole genome shotgun (WGS) entry which is preliminary data.</text>
</comment>
<feature type="compositionally biased region" description="Pro residues" evidence="11">
    <location>
        <begin position="222"/>
        <end position="232"/>
    </location>
</feature>
<feature type="compositionally biased region" description="Gly residues" evidence="11">
    <location>
        <begin position="206"/>
        <end position="218"/>
    </location>
</feature>
<feature type="region of interest" description="Disordered" evidence="11">
    <location>
        <begin position="167"/>
        <end position="254"/>
    </location>
</feature>
<sequence length="409" mass="41325">MADPLGSDKLLERARSLAGSTTSLSSALQALALVAHAIHSQLDFRLVSPTELSDDWLNKDSFKLKYRHDQSSLEFVVSIQDLNNRLLVAAAADADDANSRSSTLDVAVRDYFSPSAFPCPVGEVSDSKPFAASHRFKDLVVLYRLNIVQKLLPGLSKQGYSEVTSTEASRASGAVPSSSTAGQTPTAGRGPYLPDAGGPMGMYPRGPGGNSGAGGRGGDPSPATPLPGPSPDDPLRIPGSGGRGGGPIADIGRRDLDPLGGMGGTFGGPSGFGRLPGMGGGNGGFGGLGGDNGGGMYMGPDHPLFRERFGPGADVAGRGNAGGRRWGGDGYLPPMGAPPGARFDPVGPSNGPPGGGVGGPHNSQIGIGSGTGSPQGGEPGGLGRGGPRVHPDMEQPGRGNSDWHDSMFG</sequence>
<keyword evidence="4" id="KW-0488">Methylation</keyword>
<evidence type="ECO:0000256" key="8">
    <source>
        <dbReference type="ARBA" id="ARBA00022942"/>
    </source>
</evidence>
<dbReference type="InterPro" id="IPR045128">
    <property type="entry name" value="PI31-like"/>
</dbReference>
<dbReference type="Pfam" id="PF08577">
    <property type="entry name" value="PI31_Prot_C"/>
    <property type="match status" value="1"/>
</dbReference>
<evidence type="ECO:0000256" key="4">
    <source>
        <dbReference type="ARBA" id="ARBA00022481"/>
    </source>
</evidence>
<evidence type="ECO:0000259" key="12">
    <source>
        <dbReference type="Pfam" id="PF08577"/>
    </source>
</evidence>
<keyword evidence="9" id="KW-0007">Acetylation</keyword>
<dbReference type="InterPro" id="IPR013886">
    <property type="entry name" value="PI31_Prot_C"/>
</dbReference>
<keyword evidence="15" id="KW-1185">Reference proteome</keyword>
<keyword evidence="6" id="KW-0597">Phosphoprotein</keyword>
<evidence type="ECO:0000256" key="11">
    <source>
        <dbReference type="SAM" id="MobiDB-lite"/>
    </source>
</evidence>
<feature type="domain" description="PI31 proteasome regulator C-terminal" evidence="12">
    <location>
        <begin position="251"/>
        <end position="348"/>
    </location>
</feature>
<evidence type="ECO:0000256" key="6">
    <source>
        <dbReference type="ARBA" id="ARBA00022553"/>
    </source>
</evidence>
<evidence type="ECO:0000256" key="2">
    <source>
        <dbReference type="ARBA" id="ARBA00004496"/>
    </source>
</evidence>
<dbReference type="OrthoDB" id="68090at2759"/>
<dbReference type="Pfam" id="PF11566">
    <property type="entry name" value="PI31_Prot_N"/>
    <property type="match status" value="1"/>
</dbReference>
<keyword evidence="7" id="KW-0256">Endoplasmic reticulum</keyword>
<keyword evidence="8" id="KW-0647">Proteasome</keyword>
<name>A0A2S5BFK5_9BASI</name>
<dbReference type="GO" id="GO:0070628">
    <property type="term" value="F:proteasome binding"/>
    <property type="evidence" value="ECO:0007669"/>
    <property type="project" value="InterPro"/>
</dbReference>
<evidence type="ECO:0000313" key="14">
    <source>
        <dbReference type="EMBL" id="POY75540.1"/>
    </source>
</evidence>
<dbReference type="Gene3D" id="3.40.1000.30">
    <property type="match status" value="1"/>
</dbReference>
<feature type="compositionally biased region" description="Gly residues" evidence="11">
    <location>
        <begin position="367"/>
        <end position="386"/>
    </location>
</feature>
<feature type="compositionally biased region" description="Polar residues" evidence="11">
    <location>
        <begin position="167"/>
        <end position="186"/>
    </location>
</feature>
<evidence type="ECO:0000256" key="5">
    <source>
        <dbReference type="ARBA" id="ARBA00022490"/>
    </source>
</evidence>
<evidence type="ECO:0000313" key="15">
    <source>
        <dbReference type="Proteomes" id="UP000237144"/>
    </source>
</evidence>
<dbReference type="PANTHER" id="PTHR13266:SF1">
    <property type="entry name" value="PROTEASOME INHIBITOR PI31 SUBUNIT"/>
    <property type="match status" value="1"/>
</dbReference>
<feature type="compositionally biased region" description="Basic and acidic residues" evidence="11">
    <location>
        <begin position="389"/>
        <end position="409"/>
    </location>
</feature>
<organism evidence="14 15">
    <name type="scientific">Rhodotorula taiwanensis</name>
    <dbReference type="NCBI Taxonomy" id="741276"/>
    <lineage>
        <taxon>Eukaryota</taxon>
        <taxon>Fungi</taxon>
        <taxon>Dikarya</taxon>
        <taxon>Basidiomycota</taxon>
        <taxon>Pucciniomycotina</taxon>
        <taxon>Microbotryomycetes</taxon>
        <taxon>Sporidiobolales</taxon>
        <taxon>Sporidiobolaceae</taxon>
        <taxon>Rhodotorula</taxon>
    </lineage>
</organism>
<feature type="region of interest" description="Disordered" evidence="11">
    <location>
        <begin position="334"/>
        <end position="409"/>
    </location>
</feature>
<dbReference type="GO" id="GO:0004866">
    <property type="term" value="F:endopeptidase inhibitor activity"/>
    <property type="evidence" value="ECO:0007669"/>
    <property type="project" value="InterPro"/>
</dbReference>
<evidence type="ECO:0000256" key="9">
    <source>
        <dbReference type="ARBA" id="ARBA00022990"/>
    </source>
</evidence>
<dbReference type="Proteomes" id="UP000237144">
    <property type="component" value="Unassembled WGS sequence"/>
</dbReference>
<dbReference type="EMBL" id="PJQD01000014">
    <property type="protein sequence ID" value="POY75540.1"/>
    <property type="molecule type" value="Genomic_DNA"/>
</dbReference>